<sequence length="548" mass="61252">MSCSRHSSLRRQPQLFCHFNHHLNNELASYWLSLRPVVLPIVCRIHPLLKSHLHAKEETSHITARLTIVTIIQCICETETISEGNSSSDIISTPKSISTPSFPQFNATTSSSSLKEEPLIQRKKLTPTSTSFGPRLELKDNQKTETHLTSFQAPLSQMFLLSRDFFHTFKQSNVATIFSEDSAFRRFTIESLLPISSTFSFLSIPIELLSCGPLPFISHSALAKAECLLRTDVLAQLFDISQSVNPELVLCGTGSFPASLSLSMTDIAVVFKSDVPGSPTSTLHTSYHVRRAVLYRHKDRSECKLALAIEEKIFSEERKKHSVQDDERHSLIKRLLSAMLTQSIQKQLSLSRPIVTSHSVVEYPRLLIDASRSEHASTRPALAGSEPNNDNPDSIAFSDDTSFTQRGCPHYSRCGCSLMQTHRWWRRRLMHTTAPHSSRTRIPIIQLVQPNSSLEASTLKADISCGALASSTLTHCTNPQAKLLNFPLKALILHKQQKRNIHPKTVSPLSTCTKKSRKEKPPMSPAAAPSPSVRMRRISIFEKNPPIA</sequence>
<dbReference type="Proteomes" id="UP001281761">
    <property type="component" value="Unassembled WGS sequence"/>
</dbReference>
<dbReference type="EMBL" id="JARBJD010000030">
    <property type="protein sequence ID" value="KAK2959312.1"/>
    <property type="molecule type" value="Genomic_DNA"/>
</dbReference>
<feature type="region of interest" description="Disordered" evidence="1">
    <location>
        <begin position="502"/>
        <end position="537"/>
    </location>
</feature>
<organism evidence="2 3">
    <name type="scientific">Blattamonas nauphoetae</name>
    <dbReference type="NCBI Taxonomy" id="2049346"/>
    <lineage>
        <taxon>Eukaryota</taxon>
        <taxon>Metamonada</taxon>
        <taxon>Preaxostyla</taxon>
        <taxon>Oxymonadida</taxon>
        <taxon>Blattamonas</taxon>
    </lineage>
</organism>
<name>A0ABQ9Y6C6_9EUKA</name>
<accession>A0ABQ9Y6C6</accession>
<evidence type="ECO:0000256" key="1">
    <source>
        <dbReference type="SAM" id="MobiDB-lite"/>
    </source>
</evidence>
<reference evidence="2 3" key="1">
    <citation type="journal article" date="2022" name="bioRxiv">
        <title>Genomics of Preaxostyla Flagellates Illuminates Evolutionary Transitions and the Path Towards Mitochondrial Loss.</title>
        <authorList>
            <person name="Novak L.V.F."/>
            <person name="Treitli S.C."/>
            <person name="Pyrih J."/>
            <person name="Halakuc P."/>
            <person name="Pipaliya S.V."/>
            <person name="Vacek V."/>
            <person name="Brzon O."/>
            <person name="Soukal P."/>
            <person name="Eme L."/>
            <person name="Dacks J.B."/>
            <person name="Karnkowska A."/>
            <person name="Elias M."/>
            <person name="Hampl V."/>
        </authorList>
    </citation>
    <scope>NUCLEOTIDE SEQUENCE [LARGE SCALE GENOMIC DNA]</scope>
    <source>
        <strain evidence="2">NAU3</strain>
        <tissue evidence="2">Gut</tissue>
    </source>
</reference>
<gene>
    <name evidence="2" type="ORF">BLNAU_5621</name>
</gene>
<comment type="caution">
    <text evidence="2">The sequence shown here is derived from an EMBL/GenBank/DDBJ whole genome shotgun (WGS) entry which is preliminary data.</text>
</comment>
<proteinExistence type="predicted"/>
<evidence type="ECO:0000313" key="2">
    <source>
        <dbReference type="EMBL" id="KAK2959312.1"/>
    </source>
</evidence>
<feature type="region of interest" description="Disordered" evidence="1">
    <location>
        <begin position="377"/>
        <end position="398"/>
    </location>
</feature>
<protein>
    <submittedName>
        <fullName evidence="2">Uncharacterized protein</fullName>
    </submittedName>
</protein>
<evidence type="ECO:0000313" key="3">
    <source>
        <dbReference type="Proteomes" id="UP001281761"/>
    </source>
</evidence>
<keyword evidence="3" id="KW-1185">Reference proteome</keyword>